<dbReference type="EMBL" id="CM044703">
    <property type="protein sequence ID" value="KAI5672478.1"/>
    <property type="molecule type" value="Genomic_DNA"/>
</dbReference>
<gene>
    <name evidence="1" type="ORF">M9H77_12842</name>
</gene>
<sequence length="371" mass="42109">MAKMGYKDKGFGKNEQGMVSPIESKLQPKNMGLGFEDKQPEPPQNPPQSAELGRPLDLNLGSGCHCDSMEDFFQRNGDADIEIEKIGRELRNQTENIVVLKEEKRKLGRSLLAKRTNFMISKNSSCFRPNCGRRCAWGSEFVQSAELFSVLRRHYRNEYKLFDLASIASISVYYKLFWETLFPLLRRYCTSCWKAKDPEPLIECLNAWEHVLPHPVLHSILNDIVLPKLLDALNSWDPCNETLPVLQWFHPWLPGILVSIHGRKRQVEILQKLVGKSAKHACGMVGVGDQLEGIDDAVEVSFKEVVQAYAVQNGLLFKPKPGIVLDGYQIYSFGNINIILDSLKQKILAQTKDGWSSVSLEHLVRLQDQSI</sequence>
<reference evidence="2" key="1">
    <citation type="journal article" date="2023" name="Nat. Plants">
        <title>Single-cell RNA sequencing provides a high-resolution roadmap for understanding the multicellular compartmentation of specialized metabolism.</title>
        <authorList>
            <person name="Sun S."/>
            <person name="Shen X."/>
            <person name="Li Y."/>
            <person name="Li Y."/>
            <person name="Wang S."/>
            <person name="Li R."/>
            <person name="Zhang H."/>
            <person name="Shen G."/>
            <person name="Guo B."/>
            <person name="Wei J."/>
            <person name="Xu J."/>
            <person name="St-Pierre B."/>
            <person name="Chen S."/>
            <person name="Sun C."/>
        </authorList>
    </citation>
    <scope>NUCLEOTIDE SEQUENCE [LARGE SCALE GENOMIC DNA]</scope>
</reference>
<dbReference type="Proteomes" id="UP001060085">
    <property type="component" value="Linkage Group LG03"/>
</dbReference>
<protein>
    <submittedName>
        <fullName evidence="1">Uncharacterized protein</fullName>
    </submittedName>
</protein>
<proteinExistence type="predicted"/>
<comment type="caution">
    <text evidence="1">The sequence shown here is derived from an EMBL/GenBank/DDBJ whole genome shotgun (WGS) entry which is preliminary data.</text>
</comment>
<keyword evidence="2" id="KW-1185">Reference proteome</keyword>
<name>A0ACC0BIP6_CATRO</name>
<accession>A0ACC0BIP6</accession>
<organism evidence="1 2">
    <name type="scientific">Catharanthus roseus</name>
    <name type="common">Madagascar periwinkle</name>
    <name type="synonym">Vinca rosea</name>
    <dbReference type="NCBI Taxonomy" id="4058"/>
    <lineage>
        <taxon>Eukaryota</taxon>
        <taxon>Viridiplantae</taxon>
        <taxon>Streptophyta</taxon>
        <taxon>Embryophyta</taxon>
        <taxon>Tracheophyta</taxon>
        <taxon>Spermatophyta</taxon>
        <taxon>Magnoliopsida</taxon>
        <taxon>eudicotyledons</taxon>
        <taxon>Gunneridae</taxon>
        <taxon>Pentapetalae</taxon>
        <taxon>asterids</taxon>
        <taxon>lamiids</taxon>
        <taxon>Gentianales</taxon>
        <taxon>Apocynaceae</taxon>
        <taxon>Rauvolfioideae</taxon>
        <taxon>Vinceae</taxon>
        <taxon>Catharanthinae</taxon>
        <taxon>Catharanthus</taxon>
    </lineage>
</organism>
<evidence type="ECO:0000313" key="2">
    <source>
        <dbReference type="Proteomes" id="UP001060085"/>
    </source>
</evidence>
<evidence type="ECO:0000313" key="1">
    <source>
        <dbReference type="EMBL" id="KAI5672478.1"/>
    </source>
</evidence>